<dbReference type="EMBL" id="CAUJNA010001079">
    <property type="protein sequence ID" value="CAJ1384073.1"/>
    <property type="molecule type" value="Genomic_DNA"/>
</dbReference>
<name>A0AA36IAC9_9DINO</name>
<evidence type="ECO:0000313" key="3">
    <source>
        <dbReference type="Proteomes" id="UP001178507"/>
    </source>
</evidence>
<gene>
    <name evidence="2" type="ORF">EVOR1521_LOCUS11007</name>
</gene>
<comment type="caution">
    <text evidence="2">The sequence shown here is derived from an EMBL/GenBank/DDBJ whole genome shotgun (WGS) entry which is preliminary data.</text>
</comment>
<sequence length="166" mass="17701">MRRSRSRRRRKRKEAEASAAQAPPAPALPAPQAPQAPPPAAPAPEDGRRRRRKEKHAEPKPAPAAPVPALASPQPAKAPAPAAPVLSEEDQKKLQAEVGKKLAKLDGLSRARNRKGHGCAVLARGRRGGRARGGRWELGSGRWILTMCPDTLPSTSRPALADCTVI</sequence>
<proteinExistence type="predicted"/>
<organism evidence="2 3">
    <name type="scientific">Effrenium voratum</name>
    <dbReference type="NCBI Taxonomy" id="2562239"/>
    <lineage>
        <taxon>Eukaryota</taxon>
        <taxon>Sar</taxon>
        <taxon>Alveolata</taxon>
        <taxon>Dinophyceae</taxon>
        <taxon>Suessiales</taxon>
        <taxon>Symbiodiniaceae</taxon>
        <taxon>Effrenium</taxon>
    </lineage>
</organism>
<dbReference type="AlphaFoldDB" id="A0AA36IAC9"/>
<dbReference type="Proteomes" id="UP001178507">
    <property type="component" value="Unassembled WGS sequence"/>
</dbReference>
<accession>A0AA36IAC9</accession>
<feature type="compositionally biased region" description="Basic and acidic residues" evidence="1">
    <location>
        <begin position="89"/>
        <end position="98"/>
    </location>
</feature>
<reference evidence="2" key="1">
    <citation type="submission" date="2023-08" db="EMBL/GenBank/DDBJ databases">
        <authorList>
            <person name="Chen Y."/>
            <person name="Shah S."/>
            <person name="Dougan E. K."/>
            <person name="Thang M."/>
            <person name="Chan C."/>
        </authorList>
    </citation>
    <scope>NUCLEOTIDE SEQUENCE</scope>
</reference>
<evidence type="ECO:0000256" key="1">
    <source>
        <dbReference type="SAM" id="MobiDB-lite"/>
    </source>
</evidence>
<feature type="compositionally biased region" description="Pro residues" evidence="1">
    <location>
        <begin position="23"/>
        <end position="42"/>
    </location>
</feature>
<feature type="compositionally biased region" description="Basic residues" evidence="1">
    <location>
        <begin position="1"/>
        <end position="12"/>
    </location>
</feature>
<keyword evidence="3" id="KW-1185">Reference proteome</keyword>
<evidence type="ECO:0000313" key="2">
    <source>
        <dbReference type="EMBL" id="CAJ1384073.1"/>
    </source>
</evidence>
<feature type="region of interest" description="Disordered" evidence="1">
    <location>
        <begin position="1"/>
        <end position="98"/>
    </location>
</feature>
<protein>
    <submittedName>
        <fullName evidence="2">Uncharacterized protein</fullName>
    </submittedName>
</protein>